<name>A0A7X0SKA5_9BACL</name>
<dbReference type="EMBL" id="JACJVO010000012">
    <property type="protein sequence ID" value="MBB6731563.1"/>
    <property type="molecule type" value="Genomic_DNA"/>
</dbReference>
<dbReference type="Gene3D" id="2.60.120.10">
    <property type="entry name" value="Jelly Rolls"/>
    <property type="match status" value="1"/>
</dbReference>
<organism evidence="2 3">
    <name type="scientific">Cohnella zeiphila</name>
    <dbReference type="NCBI Taxonomy" id="2761120"/>
    <lineage>
        <taxon>Bacteria</taxon>
        <taxon>Bacillati</taxon>
        <taxon>Bacillota</taxon>
        <taxon>Bacilli</taxon>
        <taxon>Bacillales</taxon>
        <taxon>Paenibacillaceae</taxon>
        <taxon>Cohnella</taxon>
    </lineage>
</organism>
<accession>A0A7X0SKA5</accession>
<dbReference type="CDD" id="cd02238">
    <property type="entry name" value="cupin_KdgF"/>
    <property type="match status" value="1"/>
</dbReference>
<evidence type="ECO:0000313" key="3">
    <source>
        <dbReference type="Proteomes" id="UP000564644"/>
    </source>
</evidence>
<comment type="caution">
    <text evidence="2">The sequence shown here is derived from an EMBL/GenBank/DDBJ whole genome shotgun (WGS) entry which is preliminary data.</text>
</comment>
<reference evidence="2 3" key="1">
    <citation type="submission" date="2020-08" db="EMBL/GenBank/DDBJ databases">
        <title>Cohnella phylogeny.</title>
        <authorList>
            <person name="Dunlap C."/>
        </authorList>
    </citation>
    <scope>NUCLEOTIDE SEQUENCE [LARGE SCALE GENOMIC DNA]</scope>
    <source>
        <strain evidence="2 3">CBP 2801</strain>
    </source>
</reference>
<dbReference type="InterPro" id="IPR013096">
    <property type="entry name" value="Cupin_2"/>
</dbReference>
<gene>
    <name evidence="2" type="ORF">H7C18_11645</name>
</gene>
<dbReference type="InterPro" id="IPR011051">
    <property type="entry name" value="RmlC_Cupin_sf"/>
</dbReference>
<proteinExistence type="predicted"/>
<dbReference type="AlphaFoldDB" id="A0A7X0SKA5"/>
<dbReference type="PIRSF" id="PIRSF029883">
    <property type="entry name" value="KdgF"/>
    <property type="match status" value="1"/>
</dbReference>
<dbReference type="Pfam" id="PF07883">
    <property type="entry name" value="Cupin_2"/>
    <property type="match status" value="1"/>
</dbReference>
<sequence length="107" mass="12292">MMTDRDTLDVTYPFQGVERRVLAYNDKLMLVEHLLAEGSNFPAHSHYHEQIFYILEGRVKVLCEDTEYEVKAGGSFVIPGGREHSVHAMEDTVSLDIFTPAREEYMP</sequence>
<dbReference type="InterPro" id="IPR052535">
    <property type="entry name" value="Bacilysin_H2HPP_isomerase"/>
</dbReference>
<dbReference type="RefSeq" id="WP_185129217.1">
    <property type="nucleotide sequence ID" value="NZ_JACJVO010000012.1"/>
</dbReference>
<dbReference type="InterPro" id="IPR025499">
    <property type="entry name" value="KdgF"/>
</dbReference>
<dbReference type="PANTHER" id="PTHR40112:SF1">
    <property type="entry name" value="H2HPP ISOMERASE"/>
    <property type="match status" value="1"/>
</dbReference>
<feature type="domain" description="Cupin type-2" evidence="1">
    <location>
        <begin position="35"/>
        <end position="92"/>
    </location>
</feature>
<dbReference type="Proteomes" id="UP000564644">
    <property type="component" value="Unassembled WGS sequence"/>
</dbReference>
<dbReference type="PANTHER" id="PTHR40112">
    <property type="entry name" value="H2HPP ISOMERASE"/>
    <property type="match status" value="1"/>
</dbReference>
<dbReference type="InterPro" id="IPR014710">
    <property type="entry name" value="RmlC-like_jellyroll"/>
</dbReference>
<evidence type="ECO:0000259" key="1">
    <source>
        <dbReference type="Pfam" id="PF07883"/>
    </source>
</evidence>
<evidence type="ECO:0000313" key="2">
    <source>
        <dbReference type="EMBL" id="MBB6731563.1"/>
    </source>
</evidence>
<protein>
    <submittedName>
        <fullName evidence="2">Cupin domain-containing protein</fullName>
    </submittedName>
</protein>
<keyword evidence="3" id="KW-1185">Reference proteome</keyword>
<dbReference type="SUPFAM" id="SSF51182">
    <property type="entry name" value="RmlC-like cupins"/>
    <property type="match status" value="1"/>
</dbReference>